<comment type="caution">
    <text evidence="5">The sequence shown here is derived from an EMBL/GenBank/DDBJ whole genome shotgun (WGS) entry which is preliminary data.</text>
</comment>
<evidence type="ECO:0000256" key="3">
    <source>
        <dbReference type="RuleBase" id="RU003476"/>
    </source>
</evidence>
<dbReference type="GO" id="GO:0006167">
    <property type="term" value="P:AMP biosynthetic process"/>
    <property type="evidence" value="ECO:0007669"/>
    <property type="project" value="TreeGrafter"/>
</dbReference>
<dbReference type="GO" id="GO:0004081">
    <property type="term" value="F:bis(5'-nucleosyl)-tetraphosphatase (asymmetrical) activity"/>
    <property type="evidence" value="ECO:0007669"/>
    <property type="project" value="TreeGrafter"/>
</dbReference>
<dbReference type="InterPro" id="IPR020476">
    <property type="entry name" value="Nudix_hydrolase"/>
</dbReference>
<keyword evidence="2 3" id="KW-0378">Hydrolase</keyword>
<dbReference type="GO" id="GO:0006754">
    <property type="term" value="P:ATP biosynthetic process"/>
    <property type="evidence" value="ECO:0007669"/>
    <property type="project" value="TreeGrafter"/>
</dbReference>
<dbReference type="InterPro" id="IPR051325">
    <property type="entry name" value="Nudix_hydrolase_domain"/>
</dbReference>
<protein>
    <submittedName>
        <fullName evidence="5">8-oxo-dGTP diphosphatase</fullName>
    </submittedName>
</protein>
<sequence>MSREELQRQTLAAALGDAGMVRDVFDDVDGWVASVGPSPPDPLGAEVWVFDPGLSRVLLVRHPWRGWVPPGGQVEPGETPRQAARRELFEETGVEADLLAQPAAVDVRSYKTGEPPTLSLSYAAFGDPSATLVAEPAQPAAWMSLDQAWESWFPDDRFRMREYAQGLVD</sequence>
<evidence type="ECO:0000313" key="5">
    <source>
        <dbReference type="EMBL" id="TDO32106.1"/>
    </source>
</evidence>
<comment type="similarity">
    <text evidence="1 3">Belongs to the Nudix hydrolase family.</text>
</comment>
<dbReference type="PRINTS" id="PR00502">
    <property type="entry name" value="NUDIXFAMILY"/>
</dbReference>
<dbReference type="EMBL" id="SNWR01000002">
    <property type="protein sequence ID" value="TDO32106.1"/>
    <property type="molecule type" value="Genomic_DNA"/>
</dbReference>
<dbReference type="InterPro" id="IPR000086">
    <property type="entry name" value="NUDIX_hydrolase_dom"/>
</dbReference>
<dbReference type="PANTHER" id="PTHR21340:SF0">
    <property type="entry name" value="BIS(5'-NUCLEOSYL)-TETRAPHOSPHATASE [ASYMMETRICAL]"/>
    <property type="match status" value="1"/>
</dbReference>
<evidence type="ECO:0000313" key="6">
    <source>
        <dbReference type="Proteomes" id="UP000294901"/>
    </source>
</evidence>
<keyword evidence="6" id="KW-1185">Reference proteome</keyword>
<dbReference type="PANTHER" id="PTHR21340">
    <property type="entry name" value="DIADENOSINE 5,5-P1,P4-TETRAPHOSPHATE PYROPHOSPHOHYDROLASE MUTT"/>
    <property type="match status" value="1"/>
</dbReference>
<dbReference type="Gene3D" id="3.90.79.10">
    <property type="entry name" value="Nucleoside Triphosphate Pyrophosphohydrolase"/>
    <property type="match status" value="1"/>
</dbReference>
<evidence type="ECO:0000256" key="2">
    <source>
        <dbReference type="ARBA" id="ARBA00022801"/>
    </source>
</evidence>
<name>A0A4R6JC54_9ACTN</name>
<organism evidence="5 6">
    <name type="scientific">Paractinoplanes brasiliensis</name>
    <dbReference type="NCBI Taxonomy" id="52695"/>
    <lineage>
        <taxon>Bacteria</taxon>
        <taxon>Bacillati</taxon>
        <taxon>Actinomycetota</taxon>
        <taxon>Actinomycetes</taxon>
        <taxon>Micromonosporales</taxon>
        <taxon>Micromonosporaceae</taxon>
        <taxon>Paractinoplanes</taxon>
    </lineage>
</organism>
<dbReference type="Proteomes" id="UP000294901">
    <property type="component" value="Unassembled WGS sequence"/>
</dbReference>
<accession>A0A4R6JC54</accession>
<evidence type="ECO:0000256" key="1">
    <source>
        <dbReference type="ARBA" id="ARBA00005582"/>
    </source>
</evidence>
<dbReference type="SUPFAM" id="SSF55811">
    <property type="entry name" value="Nudix"/>
    <property type="match status" value="1"/>
</dbReference>
<gene>
    <name evidence="5" type="ORF">C8E87_7549</name>
</gene>
<dbReference type="PROSITE" id="PS00893">
    <property type="entry name" value="NUDIX_BOX"/>
    <property type="match status" value="1"/>
</dbReference>
<dbReference type="PROSITE" id="PS51462">
    <property type="entry name" value="NUDIX"/>
    <property type="match status" value="1"/>
</dbReference>
<dbReference type="Pfam" id="PF00293">
    <property type="entry name" value="NUDIX"/>
    <property type="match status" value="1"/>
</dbReference>
<dbReference type="OrthoDB" id="3295713at2"/>
<dbReference type="InterPro" id="IPR015797">
    <property type="entry name" value="NUDIX_hydrolase-like_dom_sf"/>
</dbReference>
<proteinExistence type="inferred from homology"/>
<reference evidence="5 6" key="1">
    <citation type="submission" date="2019-03" db="EMBL/GenBank/DDBJ databases">
        <title>Sequencing the genomes of 1000 actinobacteria strains.</title>
        <authorList>
            <person name="Klenk H.-P."/>
        </authorList>
    </citation>
    <scope>NUCLEOTIDE SEQUENCE [LARGE SCALE GENOMIC DNA]</scope>
    <source>
        <strain evidence="5 6">DSM 43805</strain>
    </source>
</reference>
<dbReference type="RefSeq" id="WP_133878119.1">
    <property type="nucleotide sequence ID" value="NZ_BOMD01000044.1"/>
</dbReference>
<dbReference type="AlphaFoldDB" id="A0A4R6JC54"/>
<dbReference type="InterPro" id="IPR020084">
    <property type="entry name" value="NUDIX_hydrolase_CS"/>
</dbReference>
<evidence type="ECO:0000259" key="4">
    <source>
        <dbReference type="PROSITE" id="PS51462"/>
    </source>
</evidence>
<feature type="domain" description="Nudix hydrolase" evidence="4">
    <location>
        <begin position="40"/>
        <end position="168"/>
    </location>
</feature>